<comment type="subcellular location">
    <subcellularLocation>
        <location evidence="1">Cytoplasm</location>
    </subcellularLocation>
</comment>
<protein>
    <submittedName>
        <fullName evidence="6">PDZ and LIM domain protein 2-like</fullName>
    </submittedName>
</protein>
<dbReference type="InterPro" id="IPR001478">
    <property type="entry name" value="PDZ"/>
</dbReference>
<dbReference type="SUPFAM" id="SSF50156">
    <property type="entry name" value="PDZ domain-like"/>
    <property type="match status" value="1"/>
</dbReference>
<gene>
    <name evidence="6" type="primary">LOC107070341</name>
</gene>
<dbReference type="PANTHER" id="PTHR24214:SF38">
    <property type="entry name" value="PDZ AND LIM DOMAIN PROTEIN ZASP-RELATED"/>
    <property type="match status" value="1"/>
</dbReference>
<dbReference type="GeneID" id="107070341"/>
<proteinExistence type="predicted"/>
<keyword evidence="3" id="KW-0862">Zinc</keyword>
<keyword evidence="5" id="KW-1185">Reference proteome</keyword>
<evidence type="ECO:0000256" key="3">
    <source>
        <dbReference type="ARBA" id="ARBA00023038"/>
    </source>
</evidence>
<dbReference type="Pfam" id="PF00595">
    <property type="entry name" value="PDZ"/>
    <property type="match status" value="1"/>
</dbReference>
<keyword evidence="3" id="KW-0440">LIM domain</keyword>
<dbReference type="Proteomes" id="UP000694924">
    <property type="component" value="Unplaced"/>
</dbReference>
<evidence type="ECO:0000256" key="2">
    <source>
        <dbReference type="ARBA" id="ARBA00022490"/>
    </source>
</evidence>
<accession>A0ABM1IUP2</accession>
<organism evidence="5 6">
    <name type="scientific">Polistes dominula</name>
    <name type="common">European paper wasp</name>
    <name type="synonym">Vespa dominula</name>
    <dbReference type="NCBI Taxonomy" id="743375"/>
    <lineage>
        <taxon>Eukaryota</taxon>
        <taxon>Metazoa</taxon>
        <taxon>Ecdysozoa</taxon>
        <taxon>Arthropoda</taxon>
        <taxon>Hexapoda</taxon>
        <taxon>Insecta</taxon>
        <taxon>Pterygota</taxon>
        <taxon>Neoptera</taxon>
        <taxon>Endopterygota</taxon>
        <taxon>Hymenoptera</taxon>
        <taxon>Apocrita</taxon>
        <taxon>Aculeata</taxon>
        <taxon>Vespoidea</taxon>
        <taxon>Vespidae</taxon>
        <taxon>Polistinae</taxon>
        <taxon>Polistini</taxon>
        <taxon>Polistes</taxon>
    </lineage>
</organism>
<reference evidence="6" key="1">
    <citation type="submission" date="2025-08" db="UniProtKB">
        <authorList>
            <consortium name="RefSeq"/>
        </authorList>
    </citation>
    <scope>IDENTIFICATION</scope>
    <source>
        <tissue evidence="6">Whole body</tissue>
    </source>
</reference>
<keyword evidence="3" id="KW-0479">Metal-binding</keyword>
<evidence type="ECO:0000313" key="6">
    <source>
        <dbReference type="RefSeq" id="XP_015183929.1"/>
    </source>
</evidence>
<feature type="domain" description="PDZ" evidence="4">
    <location>
        <begin position="5"/>
        <end position="88"/>
    </location>
</feature>
<sequence>MEELKFHLKKNDTYEPWGFGIVGGADFSFPVKIVKLKINGEAAKCGLRANDVITKVNEESINDLKSKEVTNKILDSGNVLELTVRRFPELKF</sequence>
<keyword evidence="2" id="KW-0963">Cytoplasm</keyword>
<dbReference type="PANTHER" id="PTHR24214">
    <property type="entry name" value="PDZ AND LIM DOMAIN PROTEIN ZASP"/>
    <property type="match status" value="1"/>
</dbReference>
<dbReference type="InterPro" id="IPR050604">
    <property type="entry name" value="PDZ-LIM_domain"/>
</dbReference>
<dbReference type="Gene3D" id="2.30.42.10">
    <property type="match status" value="1"/>
</dbReference>
<dbReference type="PROSITE" id="PS50106">
    <property type="entry name" value="PDZ"/>
    <property type="match status" value="1"/>
</dbReference>
<evidence type="ECO:0000256" key="1">
    <source>
        <dbReference type="ARBA" id="ARBA00004496"/>
    </source>
</evidence>
<dbReference type="SMART" id="SM00228">
    <property type="entry name" value="PDZ"/>
    <property type="match status" value="1"/>
</dbReference>
<evidence type="ECO:0000259" key="4">
    <source>
        <dbReference type="PROSITE" id="PS50106"/>
    </source>
</evidence>
<dbReference type="InterPro" id="IPR036034">
    <property type="entry name" value="PDZ_sf"/>
</dbReference>
<name>A0ABM1IUP2_POLDO</name>
<evidence type="ECO:0000313" key="5">
    <source>
        <dbReference type="Proteomes" id="UP000694924"/>
    </source>
</evidence>
<dbReference type="RefSeq" id="XP_015183929.1">
    <property type="nucleotide sequence ID" value="XM_015328443.1"/>
</dbReference>